<evidence type="ECO:0000313" key="2">
    <source>
        <dbReference type="Proteomes" id="UP001224890"/>
    </source>
</evidence>
<organism evidence="1 2">
    <name type="scientific">Colletotrichum godetiae</name>
    <dbReference type="NCBI Taxonomy" id="1209918"/>
    <lineage>
        <taxon>Eukaryota</taxon>
        <taxon>Fungi</taxon>
        <taxon>Dikarya</taxon>
        <taxon>Ascomycota</taxon>
        <taxon>Pezizomycotina</taxon>
        <taxon>Sordariomycetes</taxon>
        <taxon>Hypocreomycetidae</taxon>
        <taxon>Glomerellales</taxon>
        <taxon>Glomerellaceae</taxon>
        <taxon>Colletotrichum</taxon>
        <taxon>Colletotrichum acutatum species complex</taxon>
    </lineage>
</organism>
<evidence type="ECO:0000313" key="1">
    <source>
        <dbReference type="EMBL" id="KAK1676968.1"/>
    </source>
</evidence>
<protein>
    <submittedName>
        <fullName evidence="1">Uncharacterized protein</fullName>
    </submittedName>
</protein>
<dbReference type="RefSeq" id="XP_060430971.1">
    <property type="nucleotide sequence ID" value="XM_060579341.1"/>
</dbReference>
<dbReference type="GeneID" id="85463867"/>
<sequence>MRLTAFAGLEDLSPVVDMRATLPLTVIAAQIASTSGEYQVWSTLTFYNTLDMGHKVLSSFDTVIDDILSQVKDGDEFRIIYLMTPFPTLFSSYGDDVLGLDRAHTRKSVVFSIQGVLPTAKYQDLLRQRLKAATADIEARATDQLILYLYLNYASPDQRPLATYGEENIASLSSVAEKYDPG</sequence>
<dbReference type="AlphaFoldDB" id="A0AAJ0AN62"/>
<dbReference type="EMBL" id="JAHMHR010000016">
    <property type="protein sequence ID" value="KAK1676968.1"/>
    <property type="molecule type" value="Genomic_DNA"/>
</dbReference>
<reference evidence="1" key="1">
    <citation type="submission" date="2021-06" db="EMBL/GenBank/DDBJ databases">
        <title>Comparative genomics, transcriptomics and evolutionary studies reveal genomic signatures of adaptation to plant cell wall in hemibiotrophic fungi.</title>
        <authorList>
            <consortium name="DOE Joint Genome Institute"/>
            <person name="Baroncelli R."/>
            <person name="Diaz J.F."/>
            <person name="Benocci T."/>
            <person name="Peng M."/>
            <person name="Battaglia E."/>
            <person name="Haridas S."/>
            <person name="Andreopoulos W."/>
            <person name="Labutti K."/>
            <person name="Pangilinan J."/>
            <person name="Floch G.L."/>
            <person name="Makela M.R."/>
            <person name="Henrissat B."/>
            <person name="Grigoriev I.V."/>
            <person name="Crouch J.A."/>
            <person name="De Vries R.P."/>
            <person name="Sukno S.A."/>
            <person name="Thon M.R."/>
        </authorList>
    </citation>
    <scope>NUCLEOTIDE SEQUENCE</scope>
    <source>
        <strain evidence="1">CBS 193.32</strain>
    </source>
</reference>
<keyword evidence="2" id="KW-1185">Reference proteome</keyword>
<proteinExistence type="predicted"/>
<comment type="caution">
    <text evidence="1">The sequence shown here is derived from an EMBL/GenBank/DDBJ whole genome shotgun (WGS) entry which is preliminary data.</text>
</comment>
<dbReference type="Proteomes" id="UP001224890">
    <property type="component" value="Unassembled WGS sequence"/>
</dbReference>
<gene>
    <name evidence="1" type="ORF">BDP55DRAFT_727749</name>
</gene>
<name>A0AAJ0AN62_9PEZI</name>
<accession>A0AAJ0AN62</accession>